<dbReference type="Pfam" id="PF10926">
    <property type="entry name" value="DUF2800"/>
    <property type="match status" value="1"/>
</dbReference>
<accession>A0A068RBM0</accession>
<dbReference type="AlphaFoldDB" id="A0A068RBM0"/>
<gene>
    <name evidence="1" type="ORF">SCTVLC_1152</name>
</gene>
<dbReference type="RefSeq" id="WP_061770299.1">
    <property type="nucleotide sequence ID" value="NZ_FR904233.1"/>
</dbReference>
<proteinExistence type="predicted"/>
<name>A0A068RBM0_9GAMM</name>
<reference evidence="1" key="2">
    <citation type="journal article" date="2014" name="Genome Biol. Evol.">
        <title>Settling down: the genome of Serratia symbiotica from the aphid Cinara tujafilina zooms in on the process of accommodation to a cooperative intracellular life.</title>
        <authorList>
            <person name="Manzano-Marin A."/>
            <person name="Latorre A."/>
        </authorList>
    </citation>
    <scope>NUCLEOTIDE SEQUENCE</scope>
    <source>
        <strain evidence="1">SCt-VLC</strain>
    </source>
</reference>
<dbReference type="OrthoDB" id="9766061at2"/>
<sequence length="438" mass="47843">MPEQHAKLSPSGAEKWMNCSASIAMEAGQPEEGSEFAIEGKTAHALAESVLRNRLDPTLRGRELKGGQNAADYIGTYPLAQGEGHAGLQVTHDMADFVQRYVDTVWALADGNTLLVEQRVDFSDVVGVPGQFGTADAIIITPNELQVHDLKFGRGVKVTAENNKQLQLYALGALEQLSVLQDFETVRMFIHQPRIGNESEWAVSVEELRAFGKQARETASMAVDAADVAEREGIDTLSADIFNPGEEQCRWCKASGGRCKAEAQHHLDSMAGDFVDLTQPLAPQIDTATKRITVISPEELAELYKHADAIESFCKGVRARVMSELTTGHTVPGFKLVQGKPGNRAWGDEKVAEETLKAFRIKGNPIYTQKLISPPQAEKLLKSGSLSERRWKKLETLITRADGKPVVATDADPRPALDINPEKDFENVDAAEAAAEFI</sequence>
<reference evidence="1" key="1">
    <citation type="submission" date="2013-06" db="EMBL/GenBank/DDBJ databases">
        <authorList>
            <person name="Mazano-Marin A."/>
        </authorList>
    </citation>
    <scope>NUCLEOTIDE SEQUENCE</scope>
    <source>
        <strain evidence="1">SCt-VLC</strain>
    </source>
</reference>
<organism evidence="1">
    <name type="scientific">Serratia symbiotica SCt-VLC</name>
    <dbReference type="NCBI Taxonomy" id="1347341"/>
    <lineage>
        <taxon>Bacteria</taxon>
        <taxon>Pseudomonadati</taxon>
        <taxon>Pseudomonadota</taxon>
        <taxon>Gammaproteobacteria</taxon>
        <taxon>Enterobacterales</taxon>
        <taxon>Yersiniaceae</taxon>
        <taxon>Serratia</taxon>
        <taxon>Serratia symbiotica</taxon>
    </lineage>
</organism>
<dbReference type="EMBL" id="FR904233">
    <property type="protein sequence ID" value="CDG47871.1"/>
    <property type="molecule type" value="Genomic_DNA"/>
</dbReference>
<protein>
    <recommendedName>
        <fullName evidence="2">DUF2800 domain-containing protein</fullName>
    </recommendedName>
</protein>
<evidence type="ECO:0000313" key="1">
    <source>
        <dbReference type="EMBL" id="CDG47871.1"/>
    </source>
</evidence>
<dbReference type="InterPro" id="IPR021229">
    <property type="entry name" value="DUF2800"/>
</dbReference>
<evidence type="ECO:0008006" key="2">
    <source>
        <dbReference type="Google" id="ProtNLM"/>
    </source>
</evidence>